<dbReference type="RefSeq" id="WP_284339583.1">
    <property type="nucleotide sequence ID" value="NZ_BSNS01000007.1"/>
</dbReference>
<evidence type="ECO:0000256" key="2">
    <source>
        <dbReference type="ARBA" id="ARBA00034247"/>
    </source>
</evidence>
<dbReference type="PROSITE" id="PS50887">
    <property type="entry name" value="GGDEF"/>
    <property type="match status" value="1"/>
</dbReference>
<dbReference type="Pfam" id="PF00990">
    <property type="entry name" value="GGDEF"/>
    <property type="match status" value="1"/>
</dbReference>
<dbReference type="PANTHER" id="PTHR45138">
    <property type="entry name" value="REGULATORY COMPONENTS OF SENSORY TRANSDUCTION SYSTEM"/>
    <property type="match status" value="1"/>
</dbReference>
<dbReference type="EC" id="2.7.7.65" evidence="1"/>
<dbReference type="EMBL" id="BSNS01000007">
    <property type="protein sequence ID" value="GLQ54149.1"/>
    <property type="molecule type" value="Genomic_DNA"/>
</dbReference>
<dbReference type="SMART" id="SM00267">
    <property type="entry name" value="GGDEF"/>
    <property type="match status" value="1"/>
</dbReference>
<evidence type="ECO:0000313" key="6">
    <source>
        <dbReference type="Proteomes" id="UP001156691"/>
    </source>
</evidence>
<dbReference type="Gene3D" id="3.30.70.270">
    <property type="match status" value="1"/>
</dbReference>
<accession>A0ABQ5W2V9</accession>
<dbReference type="SUPFAM" id="SSF55073">
    <property type="entry name" value="Nucleotide cyclase"/>
    <property type="match status" value="1"/>
</dbReference>
<protein>
    <recommendedName>
        <fullName evidence="1">diguanylate cyclase</fullName>
        <ecNumber evidence="1">2.7.7.65</ecNumber>
    </recommendedName>
</protein>
<evidence type="ECO:0000259" key="4">
    <source>
        <dbReference type="PROSITE" id="PS50887"/>
    </source>
</evidence>
<reference evidence="6" key="1">
    <citation type="journal article" date="2019" name="Int. J. Syst. Evol. Microbiol.">
        <title>The Global Catalogue of Microorganisms (GCM) 10K type strain sequencing project: providing services to taxonomists for standard genome sequencing and annotation.</title>
        <authorList>
            <consortium name="The Broad Institute Genomics Platform"/>
            <consortium name="The Broad Institute Genome Sequencing Center for Infectious Disease"/>
            <person name="Wu L."/>
            <person name="Ma J."/>
        </authorList>
    </citation>
    <scope>NUCLEOTIDE SEQUENCE [LARGE SCALE GENOMIC DNA]</scope>
    <source>
        <strain evidence="6">NBRC 112416</strain>
    </source>
</reference>
<name>A0ABQ5W2V9_9HYPH</name>
<comment type="caution">
    <text evidence="5">The sequence shown here is derived from an EMBL/GenBank/DDBJ whole genome shotgun (WGS) entry which is preliminary data.</text>
</comment>
<proteinExistence type="predicted"/>
<dbReference type="InterPro" id="IPR000160">
    <property type="entry name" value="GGDEF_dom"/>
</dbReference>
<feature type="transmembrane region" description="Helical" evidence="3">
    <location>
        <begin position="62"/>
        <end position="81"/>
    </location>
</feature>
<evidence type="ECO:0000313" key="5">
    <source>
        <dbReference type="EMBL" id="GLQ54149.1"/>
    </source>
</evidence>
<organism evidence="5 6">
    <name type="scientific">Devosia nitrariae</name>
    <dbReference type="NCBI Taxonomy" id="2071872"/>
    <lineage>
        <taxon>Bacteria</taxon>
        <taxon>Pseudomonadati</taxon>
        <taxon>Pseudomonadota</taxon>
        <taxon>Alphaproteobacteria</taxon>
        <taxon>Hyphomicrobiales</taxon>
        <taxon>Devosiaceae</taxon>
        <taxon>Devosia</taxon>
    </lineage>
</organism>
<feature type="transmembrane region" description="Helical" evidence="3">
    <location>
        <begin position="191"/>
        <end position="210"/>
    </location>
</feature>
<feature type="transmembrane region" description="Helical" evidence="3">
    <location>
        <begin position="93"/>
        <end position="111"/>
    </location>
</feature>
<feature type="transmembrane region" description="Helical" evidence="3">
    <location>
        <begin position="6"/>
        <end position="28"/>
    </location>
</feature>
<gene>
    <name evidence="5" type="ORF">GCM10010862_14080</name>
</gene>
<dbReference type="InterPro" id="IPR029787">
    <property type="entry name" value="Nucleotide_cyclase"/>
</dbReference>
<dbReference type="Proteomes" id="UP001156691">
    <property type="component" value="Unassembled WGS sequence"/>
</dbReference>
<dbReference type="CDD" id="cd01949">
    <property type="entry name" value="GGDEF"/>
    <property type="match status" value="1"/>
</dbReference>
<keyword evidence="6" id="KW-1185">Reference proteome</keyword>
<dbReference type="NCBIfam" id="TIGR00254">
    <property type="entry name" value="GGDEF"/>
    <property type="match status" value="1"/>
</dbReference>
<keyword evidence="3" id="KW-0812">Transmembrane</keyword>
<feature type="transmembrane region" description="Helical" evidence="3">
    <location>
        <begin position="148"/>
        <end position="171"/>
    </location>
</feature>
<dbReference type="InterPro" id="IPR050469">
    <property type="entry name" value="Diguanylate_Cyclase"/>
</dbReference>
<dbReference type="InterPro" id="IPR043128">
    <property type="entry name" value="Rev_trsase/Diguanyl_cyclase"/>
</dbReference>
<dbReference type="PANTHER" id="PTHR45138:SF9">
    <property type="entry name" value="DIGUANYLATE CYCLASE DGCM-RELATED"/>
    <property type="match status" value="1"/>
</dbReference>
<comment type="catalytic activity">
    <reaction evidence="2">
        <text>2 GTP = 3',3'-c-di-GMP + 2 diphosphate</text>
        <dbReference type="Rhea" id="RHEA:24898"/>
        <dbReference type="ChEBI" id="CHEBI:33019"/>
        <dbReference type="ChEBI" id="CHEBI:37565"/>
        <dbReference type="ChEBI" id="CHEBI:58805"/>
        <dbReference type="EC" id="2.7.7.65"/>
    </reaction>
</comment>
<keyword evidence="3" id="KW-0472">Membrane</keyword>
<evidence type="ECO:0000256" key="1">
    <source>
        <dbReference type="ARBA" id="ARBA00012528"/>
    </source>
</evidence>
<feature type="domain" description="GGDEF" evidence="4">
    <location>
        <begin position="246"/>
        <end position="379"/>
    </location>
</feature>
<feature type="transmembrane region" description="Helical" evidence="3">
    <location>
        <begin position="35"/>
        <end position="56"/>
    </location>
</feature>
<sequence length="383" mass="39942">MLLDQASLMLAIGFSGAALGVTLFIAWLSARNELFLFRLVVGVLFLVLGAAVFSTYRESYTVARHFAGFALLLVGFGIAWNSARQFRTGSAPLAPMFAWTFAAVAACGVPFGLGLDGLGAIVANIASAALLFATAAEYWRSRAEAPVPILLTSVLYAVTATSFSLCALALLLDGDLALAGAPDNWAEEINAVVAIFTLTGIGALSLSLHLSRQARLHKSAAMTDPLTGLLNRRALFDRFGSESLAGPVAVLLADLDHFKLINDKHGHAAGDDVLRQFAATMRQLVGSQGVPARLGGEEFAVVLPGAGAVEAETLGECIRAAFAAKGLETLAGPLACTVSIGVAVCDGPGEGFEVLLSQADDALYAAKRDGRNRICVHNLQLVA</sequence>
<evidence type="ECO:0000256" key="3">
    <source>
        <dbReference type="SAM" id="Phobius"/>
    </source>
</evidence>
<keyword evidence="3" id="KW-1133">Transmembrane helix</keyword>
<feature type="transmembrane region" description="Helical" evidence="3">
    <location>
        <begin position="117"/>
        <end position="136"/>
    </location>
</feature>